<evidence type="ECO:0008006" key="3">
    <source>
        <dbReference type="Google" id="ProtNLM"/>
    </source>
</evidence>
<dbReference type="OrthoDB" id="1522549at2"/>
<dbReference type="Pfam" id="PF13174">
    <property type="entry name" value="TPR_6"/>
    <property type="match status" value="1"/>
</dbReference>
<accession>A0A4Y8SQW1</accession>
<gene>
    <name evidence="1" type="ORF">E2R66_00845</name>
</gene>
<dbReference type="PROSITE" id="PS51257">
    <property type="entry name" value="PROKAR_LIPOPROTEIN"/>
    <property type="match status" value="1"/>
</dbReference>
<comment type="caution">
    <text evidence="1">The sequence shown here is derived from an EMBL/GenBank/DDBJ whole genome shotgun (WGS) entry which is preliminary data.</text>
</comment>
<proteinExistence type="predicted"/>
<dbReference type="SUPFAM" id="SSF48452">
    <property type="entry name" value="TPR-like"/>
    <property type="match status" value="1"/>
</dbReference>
<dbReference type="InterPro" id="IPR011990">
    <property type="entry name" value="TPR-like_helical_dom_sf"/>
</dbReference>
<dbReference type="EMBL" id="SOZE01000001">
    <property type="protein sequence ID" value="TFF40756.1"/>
    <property type="molecule type" value="Genomic_DNA"/>
</dbReference>
<name>A0A4Y8SQW1_9SPHI</name>
<dbReference type="InterPro" id="IPR019734">
    <property type="entry name" value="TPR_rpt"/>
</dbReference>
<dbReference type="AlphaFoldDB" id="A0A4Y8SQW1"/>
<dbReference type="Gene3D" id="1.25.40.10">
    <property type="entry name" value="Tetratricopeptide repeat domain"/>
    <property type="match status" value="3"/>
</dbReference>
<protein>
    <recommendedName>
        <fullName evidence="3">Tetratricopeptide repeat protein</fullName>
    </recommendedName>
</protein>
<dbReference type="RefSeq" id="WP_133230433.1">
    <property type="nucleotide sequence ID" value="NZ_SOZE01000001.1"/>
</dbReference>
<sequence>MRRTSTCILSKQRILALFALVLIIAGCSLEKKSAVNRALQNLTAHYNILFNARQILQQKQEGYATAFVDNYAELLAVYQDTVAGGGAPDKDLDAAKQKANAIISIKEQSHYIPDAYLVLGKANYLNNNYFDAVEYFNYVVLTARPKQTQLKQEALMWKARALLYLNKIAEAKLVIDTAIQNINPKKSVPADVYATLLQYNIAIQEYPVAEEAATNAIKYSHGNLQRMRWTFILGQLQELNGRPADAAASYARVAKSNVTFDMAFNADLNRIRIEDNRNGVKISRLDRLRSLLKNQNNADFTDQIYYQIAQLQYAEHQTDEAIKSYKQSTSYSQRNQNQKGLSYLRLADIYFKDEADYTLAKTYYDSTLATLPPTYPGYITIQKKADNLQLLTDNLKTIAREDTLQMLAALDEPDRIKRIDEMAKHQAIQKQTAAAAPLVNNGANNSLVDPFTDTPSPQASVPNGGNFYFYNTNAVSQGFSDFKRVWGNRKLEDNWRRSNRQGSDLTTNTLNTAKNVDVNALPDSMQRSPAEVEANNFKQDLLQNLPLTPLQLAQSNIKRYDAYLAIANFYRDVLDDKKEAAAAYETILALFPNNDSKAAIYYNLYRLYSESNVALSDKYKALVLKEYPETAFAKTILDPDYGKRLNDADTGFGVLYNQVYDLYAAKKYAEVITSTDGLLKTYPNNKYASQLAYLRAFAAGHQEKLDPFKAELQQIASKYPDDQLITPLIKQHLAYTDANQTELAARTFVITDKDISEGLFTIPIVYQQESPYRKPYTGGPITIVPDVRKPEKKPVVAPVVVAKPLPPTVKKPDTLAKIAVQQPVKEPVTAQPKADTVKAQPEITLAAPPIQPPTTPVALPVVKKPSIFSLRDSTHYFFAVNVASGTTNLSSSRFGFGQFNRVQYQGPAINHKLKSVGNDNQLIYVGGFASLEKVKQYARSIVPLLPNIMKVPQDKYSFFIITEENLDKLADSKTLDSYIEFYQQNY</sequence>
<keyword evidence="2" id="KW-1185">Reference proteome</keyword>
<evidence type="ECO:0000313" key="2">
    <source>
        <dbReference type="Proteomes" id="UP000297540"/>
    </source>
</evidence>
<organism evidence="1 2">
    <name type="scientific">Mucilaginibacter psychrotolerans</name>
    <dbReference type="NCBI Taxonomy" id="1524096"/>
    <lineage>
        <taxon>Bacteria</taxon>
        <taxon>Pseudomonadati</taxon>
        <taxon>Bacteroidota</taxon>
        <taxon>Sphingobacteriia</taxon>
        <taxon>Sphingobacteriales</taxon>
        <taxon>Sphingobacteriaceae</taxon>
        <taxon>Mucilaginibacter</taxon>
    </lineage>
</organism>
<evidence type="ECO:0000313" key="1">
    <source>
        <dbReference type="EMBL" id="TFF40756.1"/>
    </source>
</evidence>
<dbReference type="Pfam" id="PF13432">
    <property type="entry name" value="TPR_16"/>
    <property type="match status" value="1"/>
</dbReference>
<dbReference type="SMART" id="SM00028">
    <property type="entry name" value="TPR"/>
    <property type="match status" value="3"/>
</dbReference>
<dbReference type="Proteomes" id="UP000297540">
    <property type="component" value="Unassembled WGS sequence"/>
</dbReference>
<reference evidence="1 2" key="1">
    <citation type="journal article" date="2017" name="Int. J. Syst. Evol. Microbiol.">
        <title>Mucilaginibacterpsychrotolerans sp. nov., isolated from peatlands.</title>
        <authorList>
            <person name="Deng Y."/>
            <person name="Shen L."/>
            <person name="Xu B."/>
            <person name="Liu Y."/>
            <person name="Gu Z."/>
            <person name="Liu H."/>
            <person name="Zhou Y."/>
        </authorList>
    </citation>
    <scope>NUCLEOTIDE SEQUENCE [LARGE SCALE GENOMIC DNA]</scope>
    <source>
        <strain evidence="1 2">NH7-4</strain>
    </source>
</reference>